<dbReference type="Gene3D" id="2.130.10.10">
    <property type="entry name" value="YVTN repeat-like/Quinoprotein amine dehydrogenase"/>
    <property type="match status" value="3"/>
</dbReference>
<keyword evidence="1 4" id="KW-0853">WD repeat</keyword>
<keyword evidence="6" id="KW-1185">Reference proteome</keyword>
<evidence type="ECO:0000256" key="1">
    <source>
        <dbReference type="ARBA" id="ARBA00022574"/>
    </source>
</evidence>
<evidence type="ECO:0000313" key="5">
    <source>
        <dbReference type="EMBL" id="RYR01224.1"/>
    </source>
</evidence>
<dbReference type="STRING" id="3818.A0A444YH52"/>
<dbReference type="GO" id="GO:0080008">
    <property type="term" value="C:Cul4-RING E3 ubiquitin ligase complex"/>
    <property type="evidence" value="ECO:0007669"/>
    <property type="project" value="TreeGrafter"/>
</dbReference>
<evidence type="ECO:0000256" key="3">
    <source>
        <dbReference type="PIRNR" id="PIRNR038135"/>
    </source>
</evidence>
<dbReference type="InterPro" id="IPR017399">
    <property type="entry name" value="DCAF11/LEC14B"/>
</dbReference>
<evidence type="ECO:0000256" key="4">
    <source>
        <dbReference type="PROSITE-ProRule" id="PRU00221"/>
    </source>
</evidence>
<dbReference type="PANTHER" id="PTHR19847">
    <property type="entry name" value="DDB1- AND CUL4-ASSOCIATED FACTOR 11"/>
    <property type="match status" value="1"/>
</dbReference>
<dbReference type="InterPro" id="IPR015943">
    <property type="entry name" value="WD40/YVTN_repeat-like_dom_sf"/>
</dbReference>
<dbReference type="PROSITE" id="PS50294">
    <property type="entry name" value="WD_REPEATS_REGION"/>
    <property type="match status" value="1"/>
</dbReference>
<gene>
    <name evidence="5" type="ORF">Ahy_B06g080097</name>
</gene>
<dbReference type="AlphaFoldDB" id="A0A444YH52"/>
<dbReference type="FunFam" id="2.130.10.10:FF:000492">
    <property type="entry name" value="LEC14B homolog isoform X2"/>
    <property type="match status" value="1"/>
</dbReference>
<dbReference type="SMART" id="SM00320">
    <property type="entry name" value="WD40"/>
    <property type="match status" value="7"/>
</dbReference>
<dbReference type="Pfam" id="PF00400">
    <property type="entry name" value="WD40"/>
    <property type="match status" value="4"/>
</dbReference>
<comment type="caution">
    <text evidence="5">The sequence shown here is derived from an EMBL/GenBank/DDBJ whole genome shotgun (WGS) entry which is preliminary data.</text>
</comment>
<dbReference type="SUPFAM" id="SSF50978">
    <property type="entry name" value="WD40 repeat-like"/>
    <property type="match status" value="1"/>
</dbReference>
<comment type="similarity">
    <text evidence="3">Belongs to the WD repeat LEC14B family.</text>
</comment>
<proteinExistence type="inferred from homology"/>
<dbReference type="Proteomes" id="UP000289738">
    <property type="component" value="Chromosome B06"/>
</dbReference>
<reference evidence="5 6" key="1">
    <citation type="submission" date="2019-01" db="EMBL/GenBank/DDBJ databases">
        <title>Sequencing of cultivated peanut Arachis hypogaea provides insights into genome evolution and oil improvement.</title>
        <authorList>
            <person name="Chen X."/>
        </authorList>
    </citation>
    <scope>NUCLEOTIDE SEQUENCE [LARGE SCALE GENOMIC DNA]</scope>
    <source>
        <strain evidence="6">cv. Fuhuasheng</strain>
        <tissue evidence="5">Leaves</tissue>
    </source>
</reference>
<evidence type="ECO:0000256" key="2">
    <source>
        <dbReference type="ARBA" id="ARBA00022737"/>
    </source>
</evidence>
<organism evidence="5 6">
    <name type="scientific">Arachis hypogaea</name>
    <name type="common">Peanut</name>
    <dbReference type="NCBI Taxonomy" id="3818"/>
    <lineage>
        <taxon>Eukaryota</taxon>
        <taxon>Viridiplantae</taxon>
        <taxon>Streptophyta</taxon>
        <taxon>Embryophyta</taxon>
        <taxon>Tracheophyta</taxon>
        <taxon>Spermatophyta</taxon>
        <taxon>Magnoliopsida</taxon>
        <taxon>eudicotyledons</taxon>
        <taxon>Gunneridae</taxon>
        <taxon>Pentapetalae</taxon>
        <taxon>rosids</taxon>
        <taxon>fabids</taxon>
        <taxon>Fabales</taxon>
        <taxon>Fabaceae</taxon>
        <taxon>Papilionoideae</taxon>
        <taxon>50 kb inversion clade</taxon>
        <taxon>dalbergioids sensu lato</taxon>
        <taxon>Dalbergieae</taxon>
        <taxon>Pterocarpus clade</taxon>
        <taxon>Arachis</taxon>
    </lineage>
</organism>
<protein>
    <recommendedName>
        <fullName evidence="3">LEC14B homolog</fullName>
    </recommendedName>
</protein>
<dbReference type="GO" id="GO:0043161">
    <property type="term" value="P:proteasome-mediated ubiquitin-dependent protein catabolic process"/>
    <property type="evidence" value="ECO:0007669"/>
    <property type="project" value="TreeGrafter"/>
</dbReference>
<feature type="repeat" description="WD" evidence="4">
    <location>
        <begin position="347"/>
        <end position="388"/>
    </location>
</feature>
<keyword evidence="2" id="KW-0677">Repeat</keyword>
<dbReference type="InterPro" id="IPR051859">
    <property type="entry name" value="DCAF"/>
</dbReference>
<evidence type="ECO:0000313" key="6">
    <source>
        <dbReference type="Proteomes" id="UP000289738"/>
    </source>
</evidence>
<dbReference type="PROSITE" id="PS50082">
    <property type="entry name" value="WD_REPEATS_2"/>
    <property type="match status" value="2"/>
</dbReference>
<dbReference type="PANTHER" id="PTHR19847:SF27">
    <property type="entry name" value="LEC14B HOMOLOG"/>
    <property type="match status" value="1"/>
</dbReference>
<dbReference type="InterPro" id="IPR001680">
    <property type="entry name" value="WD40_rpt"/>
</dbReference>
<dbReference type="PIRSF" id="PIRSF038135">
    <property type="entry name" value="WD_repeat_p23"/>
    <property type="match status" value="1"/>
</dbReference>
<feature type="repeat" description="WD" evidence="4">
    <location>
        <begin position="470"/>
        <end position="501"/>
    </location>
</feature>
<dbReference type="InterPro" id="IPR036322">
    <property type="entry name" value="WD40_repeat_dom_sf"/>
</dbReference>
<name>A0A444YH52_ARAHY</name>
<dbReference type="FunFam" id="2.130.10.10:FF:000960">
    <property type="entry name" value="LEC14B protein-like isoform X1"/>
    <property type="match status" value="1"/>
</dbReference>
<sequence>MYAISPAIHTEEMGYAMSRLEIDSDVSDDGSAIFEDCTSQPTKKPLNYLDNEISQLTKLKSTPHQLLGQVGPGRPELPVSPVKLLAGRESNYSGRGRFSSADCCHLLSRYLPVNGPSLIDQMASRAYVSQFSADGSLFVAGFQGSHIRIYNVDEGWKVKKNILAKSLRWTITDTSLSPDQRYLVYASMSPIVHIVNIGSSETESLANVTEIHDGLDLSSSDDGGYSVGIFTVKFSTDGRELVAGSSGDSIYVYDLEANKLSLRILAHTVLFHGTNIMFIYPHFPCILISGSMIPKSSPLGLLCMSDVNTVCFADEASHLIYSGSDDTFCKVWDRRCLNSRGKPAGVLMGHLEGITFIDSRGDGRYFISNGKDQTIKLWDIRKMSSNVTNPGYRSYEWDYRWMDYPPQAKNLKHPCDQSVATYRGHSVLRTLIRCYFSPAFSTGQKYIYTGSHNACVYIYDLVSGAQVATLKHHKSPVRDCSWHPFQTTLVSSSWDGDVVKWGFDGSAEVPPLSAKRRASRRRNS</sequence>
<accession>A0A444YH52</accession>
<dbReference type="EMBL" id="SDMP01000016">
    <property type="protein sequence ID" value="RYR01224.1"/>
    <property type="molecule type" value="Genomic_DNA"/>
</dbReference>